<dbReference type="EMBL" id="BMMQ01000002">
    <property type="protein sequence ID" value="GGO61936.1"/>
    <property type="molecule type" value="Genomic_DNA"/>
</dbReference>
<keyword evidence="4" id="KW-1185">Reference proteome</keyword>
<evidence type="ECO:0000259" key="2">
    <source>
        <dbReference type="Pfam" id="PF09350"/>
    </source>
</evidence>
<dbReference type="Proteomes" id="UP000638043">
    <property type="component" value="Unassembled WGS sequence"/>
</dbReference>
<evidence type="ECO:0000313" key="4">
    <source>
        <dbReference type="Proteomes" id="UP000638043"/>
    </source>
</evidence>
<feature type="compositionally biased region" description="Basic and acidic residues" evidence="1">
    <location>
        <begin position="1"/>
        <end position="23"/>
    </location>
</feature>
<name>A0ABQ2N010_9MICO</name>
<feature type="region of interest" description="Disordered" evidence="1">
    <location>
        <begin position="159"/>
        <end position="187"/>
    </location>
</feature>
<dbReference type="InterPro" id="IPR018961">
    <property type="entry name" value="DnaJ_homolog_subfam-C_membr-28"/>
</dbReference>
<feature type="region of interest" description="Disordered" evidence="1">
    <location>
        <begin position="1"/>
        <end position="42"/>
    </location>
</feature>
<evidence type="ECO:0000256" key="1">
    <source>
        <dbReference type="SAM" id="MobiDB-lite"/>
    </source>
</evidence>
<evidence type="ECO:0000313" key="3">
    <source>
        <dbReference type="EMBL" id="GGO61936.1"/>
    </source>
</evidence>
<proteinExistence type="predicted"/>
<accession>A0ABQ2N010</accession>
<dbReference type="Pfam" id="PF09350">
    <property type="entry name" value="DJC28_CD"/>
    <property type="match status" value="1"/>
</dbReference>
<feature type="domain" description="DnaJ homologue subfamily C member 28 conserved" evidence="2">
    <location>
        <begin position="45"/>
        <end position="111"/>
    </location>
</feature>
<reference evidence="4" key="1">
    <citation type="journal article" date="2019" name="Int. J. Syst. Evol. Microbiol.">
        <title>The Global Catalogue of Microorganisms (GCM) 10K type strain sequencing project: providing services to taxonomists for standard genome sequencing and annotation.</title>
        <authorList>
            <consortium name="The Broad Institute Genomics Platform"/>
            <consortium name="The Broad Institute Genome Sequencing Center for Infectious Disease"/>
            <person name="Wu L."/>
            <person name="Ma J."/>
        </authorList>
    </citation>
    <scope>NUCLEOTIDE SEQUENCE [LARGE SCALE GENOMIC DNA]</scope>
    <source>
        <strain evidence="4">CGMCC 4.7181</strain>
    </source>
</reference>
<gene>
    <name evidence="3" type="ORF">GCM10010910_10920</name>
</gene>
<comment type="caution">
    <text evidence="3">The sequence shown here is derived from an EMBL/GenBank/DDBJ whole genome shotgun (WGS) entry which is preliminary data.</text>
</comment>
<sequence>MKEAPMDDPRSRAAQYRAERDGDGAAESTSGPPRWSTREERVSAVEASIQVAIRRGEFDNLPGAGKPLEGIDKPHDPDWWIRQKIERENLTGLAPPAIQLRNEHRAMDDTLDGFWREEDVREHLEEFNKRVKYARMQLQGGPPVVTPLHDIEEDVRAWRERRAARPTSDPEPEPRGSWIGRFLRGTT</sequence>
<protein>
    <recommendedName>
        <fullName evidence="2">DnaJ homologue subfamily C member 28 conserved domain-containing protein</fullName>
    </recommendedName>
</protein>
<organism evidence="3 4">
    <name type="scientific">Microbacterium nanhaiense</name>
    <dbReference type="NCBI Taxonomy" id="1301026"/>
    <lineage>
        <taxon>Bacteria</taxon>
        <taxon>Bacillati</taxon>
        <taxon>Actinomycetota</taxon>
        <taxon>Actinomycetes</taxon>
        <taxon>Micrococcales</taxon>
        <taxon>Microbacteriaceae</taxon>
        <taxon>Microbacterium</taxon>
    </lineage>
</organism>